<feature type="domain" description="Guanylate kinase-like" evidence="6">
    <location>
        <begin position="8"/>
        <end position="185"/>
    </location>
</feature>
<comment type="similarity">
    <text evidence="2">Belongs to the guanylate kinase family.</text>
</comment>
<evidence type="ECO:0000256" key="3">
    <source>
        <dbReference type="ARBA" id="ARBA00022679"/>
    </source>
</evidence>
<dbReference type="PATRIC" id="fig|632773.3.peg.2507"/>
<dbReference type="PANTHER" id="PTHR23117">
    <property type="entry name" value="GUANYLATE KINASE-RELATED"/>
    <property type="match status" value="1"/>
</dbReference>
<dbReference type="PROSITE" id="PS50052">
    <property type="entry name" value="GUANYLATE_KINASE_2"/>
    <property type="match status" value="1"/>
</dbReference>
<keyword evidence="4 7" id="KW-0418">Kinase</keyword>
<keyword evidence="3 7" id="KW-0808">Transferase</keyword>
<dbReference type="SMART" id="SM00072">
    <property type="entry name" value="GuKc"/>
    <property type="match status" value="1"/>
</dbReference>
<evidence type="ECO:0000256" key="1">
    <source>
        <dbReference type="ARBA" id="ARBA00003531"/>
    </source>
</evidence>
<organism evidence="7 8">
    <name type="scientific">Salisediminibacterium beveridgei</name>
    <dbReference type="NCBI Taxonomy" id="632773"/>
    <lineage>
        <taxon>Bacteria</taxon>
        <taxon>Bacillati</taxon>
        <taxon>Bacillota</taxon>
        <taxon>Bacilli</taxon>
        <taxon>Bacillales</taxon>
        <taxon>Bacillaceae</taxon>
        <taxon>Salisediminibacterium</taxon>
    </lineage>
</organism>
<sequence>MYDLKEQEMMFVFTGPDGSGRKTVANLVAQSTLQMKGVISYTTRPKRSYEVEGRDYYFITDDEFRAAKEKGEFLENVRINGYQYGIKEMEIKKRFQEKGCIYLVMNTEGAEILKKLYGKKVVRIFLYADRQTLRERQVERGDASSVIAKHLAHYDEDMAYKKECEHAFENSKLDHTAYEVTQAVESYLK</sequence>
<comment type="function">
    <text evidence="1">Essential for recycling GMP and indirectly, cGMP.</text>
</comment>
<comment type="catalytic activity">
    <reaction evidence="5">
        <text>GMP + ATP = GDP + ADP</text>
        <dbReference type="Rhea" id="RHEA:20780"/>
        <dbReference type="ChEBI" id="CHEBI:30616"/>
        <dbReference type="ChEBI" id="CHEBI:58115"/>
        <dbReference type="ChEBI" id="CHEBI:58189"/>
        <dbReference type="ChEBI" id="CHEBI:456216"/>
        <dbReference type="EC" id="2.7.4.8"/>
    </reaction>
</comment>
<protein>
    <submittedName>
        <fullName evidence="7">Guanylate kinase</fullName>
        <ecNumber evidence="7">2.7.4.8</ecNumber>
    </submittedName>
</protein>
<dbReference type="AlphaFoldDB" id="A0A1D7QXK8"/>
<evidence type="ECO:0000313" key="7">
    <source>
        <dbReference type="EMBL" id="AOM83742.1"/>
    </source>
</evidence>
<dbReference type="KEGG" id="bbev:BBEV_2401"/>
<dbReference type="STRING" id="632773.BBEV_2401"/>
<dbReference type="InterPro" id="IPR027417">
    <property type="entry name" value="P-loop_NTPase"/>
</dbReference>
<dbReference type="InterPro" id="IPR008144">
    <property type="entry name" value="Guanylate_kin-like_dom"/>
</dbReference>
<accession>A0A1D7QXK8</accession>
<dbReference type="Pfam" id="PF00625">
    <property type="entry name" value="Guanylate_kin"/>
    <property type="match status" value="1"/>
</dbReference>
<evidence type="ECO:0000256" key="4">
    <source>
        <dbReference type="ARBA" id="ARBA00022777"/>
    </source>
</evidence>
<proteinExistence type="inferred from homology"/>
<gene>
    <name evidence="7" type="primary">gmk-2</name>
    <name evidence="7" type="ORF">BBEV_2401</name>
</gene>
<dbReference type="GO" id="GO:0005829">
    <property type="term" value="C:cytosol"/>
    <property type="evidence" value="ECO:0007669"/>
    <property type="project" value="TreeGrafter"/>
</dbReference>
<dbReference type="PROSITE" id="PS00856">
    <property type="entry name" value="GUANYLATE_KINASE_1"/>
    <property type="match status" value="1"/>
</dbReference>
<evidence type="ECO:0000259" key="6">
    <source>
        <dbReference type="PROSITE" id="PS50052"/>
    </source>
</evidence>
<dbReference type="InterPro" id="IPR008145">
    <property type="entry name" value="GK/Ca_channel_bsu"/>
</dbReference>
<evidence type="ECO:0000256" key="2">
    <source>
        <dbReference type="ARBA" id="ARBA00005790"/>
    </source>
</evidence>
<dbReference type="Proteomes" id="UP000094463">
    <property type="component" value="Chromosome"/>
</dbReference>
<dbReference type="InterPro" id="IPR020590">
    <property type="entry name" value="Guanylate_kinase_CS"/>
</dbReference>
<dbReference type="OrthoDB" id="1033810at2"/>
<evidence type="ECO:0000313" key="8">
    <source>
        <dbReference type="Proteomes" id="UP000094463"/>
    </source>
</evidence>
<keyword evidence="8" id="KW-1185">Reference proteome</keyword>
<dbReference type="SUPFAM" id="SSF52540">
    <property type="entry name" value="P-loop containing nucleoside triphosphate hydrolases"/>
    <property type="match status" value="1"/>
</dbReference>
<reference evidence="7 8" key="1">
    <citation type="submission" date="2015-08" db="EMBL/GenBank/DDBJ databases">
        <title>The complete genome sequence of Bacillus beveridgei MLTeJB.</title>
        <authorList>
            <person name="Hanson T.E."/>
            <person name="Mesa C."/>
            <person name="Basesman S.M."/>
            <person name="Oremland R.S."/>
        </authorList>
    </citation>
    <scope>NUCLEOTIDE SEQUENCE [LARGE SCALE GENOMIC DNA]</scope>
    <source>
        <strain evidence="7 8">MLTeJB</strain>
    </source>
</reference>
<dbReference type="GO" id="GO:0004385">
    <property type="term" value="F:GMP kinase activity"/>
    <property type="evidence" value="ECO:0007669"/>
    <property type="project" value="UniProtKB-EC"/>
</dbReference>
<dbReference type="EC" id="2.7.4.8" evidence="7"/>
<name>A0A1D7QXK8_9BACI</name>
<dbReference type="PANTHER" id="PTHR23117:SF13">
    <property type="entry name" value="GUANYLATE KINASE"/>
    <property type="match status" value="1"/>
</dbReference>
<dbReference type="Gene3D" id="3.40.50.300">
    <property type="entry name" value="P-loop containing nucleotide triphosphate hydrolases"/>
    <property type="match status" value="1"/>
</dbReference>
<evidence type="ECO:0000256" key="5">
    <source>
        <dbReference type="ARBA" id="ARBA00048594"/>
    </source>
</evidence>
<dbReference type="EMBL" id="CP012502">
    <property type="protein sequence ID" value="AOM83742.1"/>
    <property type="molecule type" value="Genomic_DNA"/>
</dbReference>
<dbReference type="RefSeq" id="WP_069365690.1">
    <property type="nucleotide sequence ID" value="NZ_CP012502.1"/>
</dbReference>